<dbReference type="EMBL" id="MAVT02000932">
    <property type="protein sequence ID" value="POS72758.1"/>
    <property type="molecule type" value="Genomic_DNA"/>
</dbReference>
<proteinExistence type="predicted"/>
<dbReference type="OrthoDB" id="5245233at2759"/>
<dbReference type="STRING" id="158607.A0A2P5HR83"/>
<protein>
    <submittedName>
        <fullName evidence="2">Uncharacterized protein</fullName>
    </submittedName>
</protein>
<dbReference type="Proteomes" id="UP000094444">
    <property type="component" value="Unassembled WGS sequence"/>
</dbReference>
<accession>A0A2P5HR83</accession>
<dbReference type="AlphaFoldDB" id="A0A2P5HR83"/>
<feature type="compositionally biased region" description="Polar residues" evidence="1">
    <location>
        <begin position="1"/>
        <end position="16"/>
    </location>
</feature>
<name>A0A2P5HR83_DIAHE</name>
<feature type="compositionally biased region" description="Pro residues" evidence="1">
    <location>
        <begin position="40"/>
        <end position="52"/>
    </location>
</feature>
<evidence type="ECO:0000256" key="1">
    <source>
        <dbReference type="SAM" id="MobiDB-lite"/>
    </source>
</evidence>
<feature type="compositionally biased region" description="Low complexity" evidence="1">
    <location>
        <begin position="444"/>
        <end position="455"/>
    </location>
</feature>
<feature type="compositionally biased region" description="Low complexity" evidence="1">
    <location>
        <begin position="21"/>
        <end position="35"/>
    </location>
</feature>
<feature type="region of interest" description="Disordered" evidence="1">
    <location>
        <begin position="93"/>
        <end position="119"/>
    </location>
</feature>
<evidence type="ECO:0000313" key="2">
    <source>
        <dbReference type="EMBL" id="POS72758.1"/>
    </source>
</evidence>
<feature type="region of interest" description="Disordered" evidence="1">
    <location>
        <begin position="433"/>
        <end position="469"/>
    </location>
</feature>
<keyword evidence="3" id="KW-1185">Reference proteome</keyword>
<sequence length="479" mass="52557">MASNNNDQRLQQQMPNDDQRLQQQGGLGSLQFGDLEPLPLTRPPGQSMPPQDPANGMPLVKGQQNANTSGVNYYENDDEDDAMLHDLTFDALSGGQASPLQESHEQGNVQPGHQQPANVQPANTLQAQSALINQNNQLDDNEFQQQVNTLMQERNGGFTGIIQTAADVPRFELAIAISKTKRKANASEIEDKSAGYPRDQQGQQNLARRIYDAFYKLDGEQDLVSIALDNTNSLVYQNIESTAPLQVEVMAYKLIASMYSVQQGIRTRPTKIVQAKNFMGKANMVVVALSYNKQLCCSLMDKGAEWIDRIAADPAGERKAKVGNRNTNCRKASVLKEDSIQRGKARVSHTRGKGKGKARASAVVDESEDQQLEEQQAMQEHVAPSETLGESSEGPPSKRRRTQGPATQGDDEIDANLFVSDCDAANANIDPRLLDASFNTQEYPQTQTPVAAPPANSNQEPTGKDEDDPLWVEFFSDCL</sequence>
<gene>
    <name evidence="2" type="ORF">DHEL01_v208845</name>
</gene>
<feature type="compositionally biased region" description="Polar residues" evidence="1">
    <location>
        <begin position="95"/>
        <end position="119"/>
    </location>
</feature>
<reference evidence="2" key="1">
    <citation type="submission" date="2017-09" db="EMBL/GenBank/DDBJ databases">
        <title>Polyketide synthases of a Diaporthe helianthi virulent isolate.</title>
        <authorList>
            <person name="Baroncelli R."/>
        </authorList>
    </citation>
    <scope>NUCLEOTIDE SEQUENCE [LARGE SCALE GENOMIC DNA]</scope>
    <source>
        <strain evidence="2">7/96</strain>
    </source>
</reference>
<dbReference type="InParanoid" id="A0A2P5HR83"/>
<comment type="caution">
    <text evidence="2">The sequence shown here is derived from an EMBL/GenBank/DDBJ whole genome shotgun (WGS) entry which is preliminary data.</text>
</comment>
<feature type="region of interest" description="Disordered" evidence="1">
    <location>
        <begin position="338"/>
        <end position="413"/>
    </location>
</feature>
<organism evidence="2 3">
    <name type="scientific">Diaporthe helianthi</name>
    <dbReference type="NCBI Taxonomy" id="158607"/>
    <lineage>
        <taxon>Eukaryota</taxon>
        <taxon>Fungi</taxon>
        <taxon>Dikarya</taxon>
        <taxon>Ascomycota</taxon>
        <taxon>Pezizomycotina</taxon>
        <taxon>Sordariomycetes</taxon>
        <taxon>Sordariomycetidae</taxon>
        <taxon>Diaporthales</taxon>
        <taxon>Diaporthaceae</taxon>
        <taxon>Diaporthe</taxon>
    </lineage>
</organism>
<feature type="region of interest" description="Disordered" evidence="1">
    <location>
        <begin position="1"/>
        <end position="76"/>
    </location>
</feature>
<feature type="compositionally biased region" description="Basic residues" evidence="1">
    <location>
        <begin position="343"/>
        <end position="358"/>
    </location>
</feature>
<evidence type="ECO:0000313" key="3">
    <source>
        <dbReference type="Proteomes" id="UP000094444"/>
    </source>
</evidence>
<feature type="compositionally biased region" description="Polar residues" evidence="1">
    <location>
        <begin position="62"/>
        <end position="71"/>
    </location>
</feature>